<name>A0A4V2UX84_9BURK</name>
<feature type="region of interest" description="Disordered" evidence="3">
    <location>
        <begin position="1"/>
        <end position="39"/>
    </location>
</feature>
<organism evidence="5 6">
    <name type="scientific">Paralcaligenes ureilyticus</name>
    <dbReference type="NCBI Taxonomy" id="627131"/>
    <lineage>
        <taxon>Bacteria</taxon>
        <taxon>Pseudomonadati</taxon>
        <taxon>Pseudomonadota</taxon>
        <taxon>Betaproteobacteria</taxon>
        <taxon>Burkholderiales</taxon>
        <taxon>Alcaligenaceae</taxon>
        <taxon>Paralcaligenes</taxon>
    </lineage>
</organism>
<sequence>MAKQSSIKTPAMEYGRDGETPPAISNRRASRIPYPDEQKKIKDIERTEEERKWLSSWRLLNHSATPLWSLPKLAATLGIAQLRVKDESKRSPLASFKALGAPIALIRLILRLYPERSFEPAAILAGRYQDDLRALTVITATDGNHGRALAAAAQSSGCRCVIVLHARVSTEREQAIAAFGAEIVRVAGNYDASVKEAARLAATNGWHVVSDTSYSGYEDVPGDIMRGYGIISQEIIEQISDPAGQPFTFTHIFLQGGVGALPAGVLDYLWKFYGPRRPTSVIVEPRQADCLYQSAHLDRAAHASGAIDSIMAGLACGEASPLAWQVLRVSADYFMTVEDSDATTAMRQLAAGNGQDVPIVAGASGAAGLAGLQVACGNQPLRAMFGLNEHSHVLVINTEGDTAPSIYQTLVGESGQSVLARQSSRQSGHRPSDQACLPMAHG</sequence>
<evidence type="ECO:0000256" key="2">
    <source>
        <dbReference type="ARBA" id="ARBA00022898"/>
    </source>
</evidence>
<dbReference type="CDD" id="cd00640">
    <property type="entry name" value="Trp-synth-beta_II"/>
    <property type="match status" value="1"/>
</dbReference>
<evidence type="ECO:0000313" key="5">
    <source>
        <dbReference type="EMBL" id="TCT02538.1"/>
    </source>
</evidence>
<dbReference type="GO" id="GO:0030170">
    <property type="term" value="F:pyridoxal phosphate binding"/>
    <property type="evidence" value="ECO:0007669"/>
    <property type="project" value="InterPro"/>
</dbReference>
<dbReference type="GO" id="GO:0008838">
    <property type="term" value="F:diaminopropionate ammonia-lyase activity"/>
    <property type="evidence" value="ECO:0007669"/>
    <property type="project" value="InterPro"/>
</dbReference>
<dbReference type="InterPro" id="IPR036052">
    <property type="entry name" value="TrpB-like_PALP_sf"/>
</dbReference>
<dbReference type="InterPro" id="IPR010081">
    <property type="entry name" value="DiNH2opropionate_NH3_lyase"/>
</dbReference>
<accession>A0A4V2UX84</accession>
<dbReference type="NCBIfam" id="TIGR01747">
    <property type="entry name" value="diampropi_NH3ly"/>
    <property type="match status" value="1"/>
</dbReference>
<evidence type="ECO:0000256" key="1">
    <source>
        <dbReference type="ARBA" id="ARBA00001933"/>
    </source>
</evidence>
<dbReference type="InterPro" id="IPR001926">
    <property type="entry name" value="TrpB-like_PALP"/>
</dbReference>
<keyword evidence="2" id="KW-0663">Pyridoxal phosphate</keyword>
<evidence type="ECO:0000256" key="3">
    <source>
        <dbReference type="SAM" id="MobiDB-lite"/>
    </source>
</evidence>
<dbReference type="PANTHER" id="PTHR42937:SF1">
    <property type="entry name" value="DIAMINOPROPIONATE AMMONIA-LYASE"/>
    <property type="match status" value="1"/>
</dbReference>
<dbReference type="PANTHER" id="PTHR42937">
    <property type="match status" value="1"/>
</dbReference>
<dbReference type="SUPFAM" id="SSF53686">
    <property type="entry name" value="Tryptophan synthase beta subunit-like PLP-dependent enzymes"/>
    <property type="match status" value="1"/>
</dbReference>
<evidence type="ECO:0000259" key="4">
    <source>
        <dbReference type="Pfam" id="PF00291"/>
    </source>
</evidence>
<dbReference type="EMBL" id="SMAJ01000018">
    <property type="protein sequence ID" value="TCT02538.1"/>
    <property type="molecule type" value="Genomic_DNA"/>
</dbReference>
<keyword evidence="5" id="KW-0456">Lyase</keyword>
<proteinExistence type="predicted"/>
<comment type="cofactor">
    <cofactor evidence="1">
        <name>pyridoxal 5'-phosphate</name>
        <dbReference type="ChEBI" id="CHEBI:597326"/>
    </cofactor>
</comment>
<gene>
    <name evidence="5" type="ORF">EDC26_11836</name>
</gene>
<protein>
    <submittedName>
        <fullName evidence="5">Diaminopropionate ammonia-lyase</fullName>
    </submittedName>
</protein>
<evidence type="ECO:0000313" key="6">
    <source>
        <dbReference type="Proteomes" id="UP000295525"/>
    </source>
</evidence>
<feature type="region of interest" description="Disordered" evidence="3">
    <location>
        <begin position="422"/>
        <end position="442"/>
    </location>
</feature>
<dbReference type="NCBIfam" id="NF006058">
    <property type="entry name" value="PRK08206.1"/>
    <property type="match status" value="1"/>
</dbReference>
<dbReference type="Proteomes" id="UP000295525">
    <property type="component" value="Unassembled WGS sequence"/>
</dbReference>
<reference evidence="5 6" key="1">
    <citation type="submission" date="2019-03" db="EMBL/GenBank/DDBJ databases">
        <title>Genomic Encyclopedia of Type Strains, Phase IV (KMG-IV): sequencing the most valuable type-strain genomes for metagenomic binning, comparative biology and taxonomic classification.</title>
        <authorList>
            <person name="Goeker M."/>
        </authorList>
    </citation>
    <scope>NUCLEOTIDE SEQUENCE [LARGE SCALE GENOMIC DNA]</scope>
    <source>
        <strain evidence="5 6">DSM 24591</strain>
    </source>
</reference>
<dbReference type="Pfam" id="PF00291">
    <property type="entry name" value="PALP"/>
    <property type="match status" value="1"/>
</dbReference>
<dbReference type="AlphaFoldDB" id="A0A4V2UX84"/>
<feature type="domain" description="Tryptophan synthase beta chain-like PALP" evidence="4">
    <location>
        <begin position="62"/>
        <end position="378"/>
    </location>
</feature>
<comment type="caution">
    <text evidence="5">The sequence shown here is derived from an EMBL/GenBank/DDBJ whole genome shotgun (WGS) entry which is preliminary data.</text>
</comment>
<dbReference type="Gene3D" id="3.40.50.1100">
    <property type="match status" value="2"/>
</dbReference>
<keyword evidence="6" id="KW-1185">Reference proteome</keyword>